<proteinExistence type="predicted"/>
<dbReference type="PROSITE" id="PS51257">
    <property type="entry name" value="PROKAR_LIPOPROTEIN"/>
    <property type="match status" value="1"/>
</dbReference>
<evidence type="ECO:0000313" key="1">
    <source>
        <dbReference type="EMBL" id="MFC6440219.1"/>
    </source>
</evidence>
<accession>A0ABW1XK91</accession>
<dbReference type="EMBL" id="JBHSUS010000001">
    <property type="protein sequence ID" value="MFC6440219.1"/>
    <property type="molecule type" value="Genomic_DNA"/>
</dbReference>
<dbReference type="Proteomes" id="UP001596364">
    <property type="component" value="Unassembled WGS sequence"/>
</dbReference>
<name>A0ABW1XK91_9ALTE</name>
<comment type="caution">
    <text evidence="1">The sequence shown here is derived from an EMBL/GenBank/DDBJ whole genome shotgun (WGS) entry which is preliminary data.</text>
</comment>
<evidence type="ECO:0000313" key="2">
    <source>
        <dbReference type="Proteomes" id="UP001596364"/>
    </source>
</evidence>
<reference evidence="2" key="1">
    <citation type="journal article" date="2019" name="Int. J. Syst. Evol. Microbiol.">
        <title>The Global Catalogue of Microorganisms (GCM) 10K type strain sequencing project: providing services to taxonomists for standard genome sequencing and annotation.</title>
        <authorList>
            <consortium name="The Broad Institute Genomics Platform"/>
            <consortium name="The Broad Institute Genome Sequencing Center for Infectious Disease"/>
            <person name="Wu L."/>
            <person name="Ma J."/>
        </authorList>
    </citation>
    <scope>NUCLEOTIDE SEQUENCE [LARGE SCALE GENOMIC DNA]</scope>
    <source>
        <strain evidence="2">CGMCC 1.16031</strain>
    </source>
</reference>
<keyword evidence="2" id="KW-1185">Reference proteome</keyword>
<organism evidence="1 2">
    <name type="scientific">Pseudobowmanella zhangzhouensis</name>
    <dbReference type="NCBI Taxonomy" id="1537679"/>
    <lineage>
        <taxon>Bacteria</taxon>
        <taxon>Pseudomonadati</taxon>
        <taxon>Pseudomonadota</taxon>
        <taxon>Gammaproteobacteria</taxon>
        <taxon>Alteromonadales</taxon>
        <taxon>Alteromonadaceae</taxon>
    </lineage>
</organism>
<dbReference type="RefSeq" id="WP_131258023.1">
    <property type="nucleotide sequence ID" value="NZ_JBHSUS010000001.1"/>
</dbReference>
<gene>
    <name evidence="1" type="ORF">ACFP85_08675</name>
</gene>
<sequence>MRIVLFLSCFILLAGCNSSDNIHPDYTFQKSLNYSELVERHYSQLASTQGYKYESKALVTEHNKHWPPLAKKCRAMLEDEGKDAFQFVFVLDSKGNVIDSRSPTSGKAAACFLNGIKEIKYPSPPFEYWYELVNVK</sequence>
<protein>
    <submittedName>
        <fullName evidence="1">Uncharacterized protein</fullName>
    </submittedName>
</protein>